<evidence type="ECO:0000313" key="17">
    <source>
        <dbReference type="Proteomes" id="UP000245462"/>
    </source>
</evidence>
<dbReference type="AlphaFoldDB" id="A0A2U1F844"/>
<dbReference type="InterPro" id="IPR005263">
    <property type="entry name" value="DapA"/>
</dbReference>
<reference evidence="16 17" key="1">
    <citation type="submission" date="2018-04" db="EMBL/GenBank/DDBJ databases">
        <title>Genomic Encyclopedia of Type Strains, Phase IV (KMG-IV): sequencing the most valuable type-strain genomes for metagenomic binning, comparative biology and taxonomic classification.</title>
        <authorList>
            <person name="Goeker M."/>
        </authorList>
    </citation>
    <scope>NUCLEOTIDE SEQUENCE [LARGE SCALE GENOMIC DNA]</scope>
    <source>
        <strain evidence="16 17">DSM 28520</strain>
    </source>
</reference>
<accession>A0A2U1F844</accession>
<evidence type="ECO:0000256" key="6">
    <source>
        <dbReference type="ARBA" id="ARBA00022605"/>
    </source>
</evidence>
<dbReference type="PRINTS" id="PR00146">
    <property type="entry name" value="DHPICSNTHASE"/>
</dbReference>
<dbReference type="OrthoDB" id="9782828at2"/>
<dbReference type="NCBIfam" id="TIGR00674">
    <property type="entry name" value="dapA"/>
    <property type="match status" value="1"/>
</dbReference>
<evidence type="ECO:0000256" key="12">
    <source>
        <dbReference type="HAMAP-Rule" id="MF_00418"/>
    </source>
</evidence>
<evidence type="ECO:0000256" key="9">
    <source>
        <dbReference type="ARBA" id="ARBA00023239"/>
    </source>
</evidence>
<dbReference type="Proteomes" id="UP000245462">
    <property type="component" value="Unassembled WGS sequence"/>
</dbReference>
<feature type="site" description="Part of a proton relay during catalysis" evidence="12">
    <location>
        <position position="111"/>
    </location>
</feature>
<evidence type="ECO:0000256" key="4">
    <source>
        <dbReference type="ARBA" id="ARBA00012086"/>
    </source>
</evidence>
<dbReference type="PANTHER" id="PTHR12128">
    <property type="entry name" value="DIHYDRODIPICOLINATE SYNTHASE"/>
    <property type="match status" value="1"/>
</dbReference>
<keyword evidence="5 12" id="KW-0963">Cytoplasm</keyword>
<dbReference type="PANTHER" id="PTHR12128:SF66">
    <property type="entry name" value="4-HYDROXY-2-OXOGLUTARATE ALDOLASE, MITOCHONDRIAL"/>
    <property type="match status" value="1"/>
</dbReference>
<dbReference type="EC" id="4.3.3.7" evidence="4 12"/>
<dbReference type="EMBL" id="QEKY01000014">
    <property type="protein sequence ID" value="PVZ08341.1"/>
    <property type="molecule type" value="Genomic_DNA"/>
</dbReference>
<evidence type="ECO:0000256" key="10">
    <source>
        <dbReference type="ARBA" id="ARBA00023270"/>
    </source>
</evidence>
<feature type="binding site" evidence="12 15">
    <location>
        <position position="208"/>
    </location>
    <ligand>
        <name>pyruvate</name>
        <dbReference type="ChEBI" id="CHEBI:15361"/>
    </ligand>
</feature>
<dbReference type="SUPFAM" id="SSF51569">
    <property type="entry name" value="Aldolase"/>
    <property type="match status" value="1"/>
</dbReference>
<organism evidence="16 17">
    <name type="scientific">Porphyromonas loveana</name>
    <dbReference type="NCBI Taxonomy" id="1884669"/>
    <lineage>
        <taxon>Bacteria</taxon>
        <taxon>Pseudomonadati</taxon>
        <taxon>Bacteroidota</taxon>
        <taxon>Bacteroidia</taxon>
        <taxon>Bacteroidales</taxon>
        <taxon>Porphyromonadaceae</taxon>
        <taxon>Porphyromonas</taxon>
    </lineage>
</organism>
<evidence type="ECO:0000256" key="15">
    <source>
        <dbReference type="PIRSR" id="PIRSR001365-2"/>
    </source>
</evidence>
<dbReference type="PROSITE" id="PS00666">
    <property type="entry name" value="DHDPS_2"/>
    <property type="match status" value="1"/>
</dbReference>
<gene>
    <name evidence="12" type="primary">dapA</name>
    <name evidence="16" type="ORF">C7382_11440</name>
</gene>
<evidence type="ECO:0000256" key="1">
    <source>
        <dbReference type="ARBA" id="ARBA00003294"/>
    </source>
</evidence>
<comment type="subunit">
    <text evidence="12">Homotetramer; dimer of dimers.</text>
</comment>
<dbReference type="GO" id="GO:0009089">
    <property type="term" value="P:lysine biosynthetic process via diaminopimelate"/>
    <property type="evidence" value="ECO:0007669"/>
    <property type="project" value="UniProtKB-UniRule"/>
</dbReference>
<dbReference type="GO" id="GO:0005829">
    <property type="term" value="C:cytosol"/>
    <property type="evidence" value="ECO:0007669"/>
    <property type="project" value="TreeGrafter"/>
</dbReference>
<evidence type="ECO:0000256" key="13">
    <source>
        <dbReference type="PIRNR" id="PIRNR001365"/>
    </source>
</evidence>
<dbReference type="Pfam" id="PF00701">
    <property type="entry name" value="DHDPS"/>
    <property type="match status" value="1"/>
</dbReference>
<comment type="similarity">
    <text evidence="3 12 13">Belongs to the DapA family.</text>
</comment>
<dbReference type="InterPro" id="IPR013785">
    <property type="entry name" value="Aldolase_TIM"/>
</dbReference>
<comment type="caution">
    <text evidence="12">Was originally thought to be a dihydrodipicolinate synthase (DHDPS), catalyzing the condensation of (S)-aspartate-beta-semialdehyde [(S)-ASA] and pyruvate to dihydrodipicolinate (DHDP). However, it was shown in E.coli that the product of the enzymatic reaction is not dihydrodipicolinate but in fact (4S)-4-hydroxy-2,3,4,5-tetrahydro-(2S)-dipicolinic acid (HTPA), and that the consecutive dehydration reaction leading to DHDP is not spontaneous but catalyzed by DapB.</text>
</comment>
<evidence type="ECO:0000256" key="7">
    <source>
        <dbReference type="ARBA" id="ARBA00022915"/>
    </source>
</evidence>
<comment type="caution">
    <text evidence="16">The sequence shown here is derived from an EMBL/GenBank/DDBJ whole genome shotgun (WGS) entry which is preliminary data.</text>
</comment>
<comment type="catalytic activity">
    <reaction evidence="11 12">
        <text>L-aspartate 4-semialdehyde + pyruvate = (2S,4S)-4-hydroxy-2,3,4,5-tetrahydrodipicolinate + H2O + H(+)</text>
        <dbReference type="Rhea" id="RHEA:34171"/>
        <dbReference type="ChEBI" id="CHEBI:15361"/>
        <dbReference type="ChEBI" id="CHEBI:15377"/>
        <dbReference type="ChEBI" id="CHEBI:15378"/>
        <dbReference type="ChEBI" id="CHEBI:67139"/>
        <dbReference type="ChEBI" id="CHEBI:537519"/>
        <dbReference type="EC" id="4.3.3.7"/>
    </reaction>
</comment>
<evidence type="ECO:0000256" key="11">
    <source>
        <dbReference type="ARBA" id="ARBA00047836"/>
    </source>
</evidence>
<dbReference type="GO" id="GO:0019877">
    <property type="term" value="P:diaminopimelate biosynthetic process"/>
    <property type="evidence" value="ECO:0007669"/>
    <property type="project" value="UniProtKB-UniRule"/>
</dbReference>
<name>A0A2U1F844_9PORP</name>
<dbReference type="UniPathway" id="UPA00034">
    <property type="reaction ID" value="UER00017"/>
</dbReference>
<feature type="active site" description="Proton donor/acceptor" evidence="12 14">
    <location>
        <position position="137"/>
    </location>
</feature>
<dbReference type="Gene3D" id="3.20.20.70">
    <property type="entry name" value="Aldolase class I"/>
    <property type="match status" value="1"/>
</dbReference>
<evidence type="ECO:0000256" key="14">
    <source>
        <dbReference type="PIRSR" id="PIRSR001365-1"/>
    </source>
</evidence>
<evidence type="ECO:0000256" key="2">
    <source>
        <dbReference type="ARBA" id="ARBA00005120"/>
    </source>
</evidence>
<keyword evidence="8 12" id="KW-0457">Lysine biosynthesis</keyword>
<keyword evidence="17" id="KW-1185">Reference proteome</keyword>
<protein>
    <recommendedName>
        <fullName evidence="4 12">4-hydroxy-tetrahydrodipicolinate synthase</fullName>
        <shortName evidence="12">HTPA synthase</shortName>
        <ecNumber evidence="4 12">4.3.3.7</ecNumber>
    </recommendedName>
</protein>
<feature type="active site" description="Schiff-base intermediate with substrate" evidence="12 14">
    <location>
        <position position="166"/>
    </location>
</feature>
<dbReference type="GeneID" id="94551257"/>
<dbReference type="SMART" id="SM01130">
    <property type="entry name" value="DHDPS"/>
    <property type="match status" value="1"/>
</dbReference>
<keyword evidence="7 12" id="KW-0220">Diaminopimelate biosynthesis</keyword>
<dbReference type="GO" id="GO:0008840">
    <property type="term" value="F:4-hydroxy-tetrahydrodipicolinate synthase activity"/>
    <property type="evidence" value="ECO:0007669"/>
    <property type="project" value="UniProtKB-UniRule"/>
</dbReference>
<dbReference type="RefSeq" id="WP_116679797.1">
    <property type="nucleotide sequence ID" value="NZ_JBGYUN010000239.1"/>
</dbReference>
<proteinExistence type="inferred from homology"/>
<dbReference type="PIRSF" id="PIRSF001365">
    <property type="entry name" value="DHDPS"/>
    <property type="match status" value="1"/>
</dbReference>
<feature type="site" description="Part of a proton relay during catalysis" evidence="12">
    <location>
        <position position="48"/>
    </location>
</feature>
<keyword evidence="6 12" id="KW-0028">Amino-acid biosynthesis</keyword>
<comment type="subcellular location">
    <subcellularLocation>
        <location evidence="12">Cytoplasm</location>
    </subcellularLocation>
</comment>
<dbReference type="InterPro" id="IPR002220">
    <property type="entry name" value="DapA-like"/>
</dbReference>
<dbReference type="CDD" id="cd00950">
    <property type="entry name" value="DHDPS"/>
    <property type="match status" value="1"/>
</dbReference>
<evidence type="ECO:0000313" key="16">
    <source>
        <dbReference type="EMBL" id="PVZ08341.1"/>
    </source>
</evidence>
<feature type="binding site" evidence="12 15">
    <location>
        <position position="49"/>
    </location>
    <ligand>
        <name>pyruvate</name>
        <dbReference type="ChEBI" id="CHEBI:15361"/>
    </ligand>
</feature>
<sequence length="301" mass="32781">MDRAQLRGMGVALITPFDGNGEVDYESLRLLVDYQVSNGAAFIVVLGTTGESPTIEESERVTIIDTVRQTIGGRCPLVVGAGGNHTMRLVKRLQEMDTTGVDAILSVAPYYNKPTQEGIYQHYKMLASATDLPILLYNVPGRTGVSIKPETTLRLAADCPNIIGVKEASGSIEQVRAVVADKPADFIVLSGDDHLSLSFIKEGAEGVISVIGNAYPEQFSRLIRLSLEGRYEEAEAVQQKLEGMYYLMFVDGNPAGVKELLHQKGLIRHNRLRLPLVPASDSTATLIARVRQQIEQAAELS</sequence>
<keyword evidence="10 12" id="KW-0704">Schiff base</keyword>
<dbReference type="HAMAP" id="MF_00418">
    <property type="entry name" value="DapA"/>
    <property type="match status" value="1"/>
</dbReference>
<dbReference type="InterPro" id="IPR020625">
    <property type="entry name" value="Schiff_base-form_aldolases_AS"/>
</dbReference>
<evidence type="ECO:0000256" key="8">
    <source>
        <dbReference type="ARBA" id="ARBA00023154"/>
    </source>
</evidence>
<evidence type="ECO:0000256" key="3">
    <source>
        <dbReference type="ARBA" id="ARBA00007592"/>
    </source>
</evidence>
<comment type="function">
    <text evidence="1 12">Catalyzes the condensation of (S)-aspartate-beta-semialdehyde [(S)-ASA] and pyruvate to 4-hydroxy-tetrahydrodipicolinate (HTPA).</text>
</comment>
<evidence type="ECO:0000256" key="5">
    <source>
        <dbReference type="ARBA" id="ARBA00022490"/>
    </source>
</evidence>
<keyword evidence="9 12" id="KW-0456">Lyase</keyword>
<comment type="pathway">
    <text evidence="2 12">Amino-acid biosynthesis; L-lysine biosynthesis via DAP pathway; (S)-tetrahydrodipicolinate from L-aspartate: step 3/4.</text>
</comment>